<dbReference type="CDD" id="cd11614">
    <property type="entry name" value="SAF_CpaB_FlgA_like"/>
    <property type="match status" value="1"/>
</dbReference>
<evidence type="ECO:0000256" key="2">
    <source>
        <dbReference type="ARBA" id="ARBA00010474"/>
    </source>
</evidence>
<dbReference type="Gene3D" id="2.30.30.760">
    <property type="match status" value="1"/>
</dbReference>
<feature type="domain" description="SAF" evidence="7">
    <location>
        <begin position="138"/>
        <end position="200"/>
    </location>
</feature>
<gene>
    <name evidence="8" type="primary">flgA</name>
    <name evidence="8" type="ORF">ABK905_16770</name>
</gene>
<dbReference type="GO" id="GO:0042597">
    <property type="term" value="C:periplasmic space"/>
    <property type="evidence" value="ECO:0007669"/>
    <property type="project" value="UniProtKB-SubCell"/>
</dbReference>
<evidence type="ECO:0000256" key="5">
    <source>
        <dbReference type="ARBA" id="ARBA00022764"/>
    </source>
</evidence>
<evidence type="ECO:0000256" key="6">
    <source>
        <dbReference type="ARBA" id="ARBA00025643"/>
    </source>
</evidence>
<protein>
    <recommendedName>
        <fullName evidence="3">Flagella basal body P-ring formation protein FlgA</fullName>
    </recommendedName>
</protein>
<keyword evidence="4" id="KW-0732">Signal</keyword>
<dbReference type="PANTHER" id="PTHR36307:SF1">
    <property type="entry name" value="FLAGELLA BASAL BODY P-RING FORMATION PROTEIN FLGA"/>
    <property type="match status" value="1"/>
</dbReference>
<dbReference type="NCBIfam" id="TIGR03170">
    <property type="entry name" value="flgA_cterm"/>
    <property type="match status" value="1"/>
</dbReference>
<dbReference type="SMART" id="SM00858">
    <property type="entry name" value="SAF"/>
    <property type="match status" value="1"/>
</dbReference>
<evidence type="ECO:0000256" key="3">
    <source>
        <dbReference type="ARBA" id="ARBA00014754"/>
    </source>
</evidence>
<comment type="function">
    <text evidence="6">Involved in the assembly process of the P-ring formation. It may associate with FlgF on the rod constituting a structure essential for the P-ring assembly or may act as a modulator protein for the P-ring assembly.</text>
</comment>
<evidence type="ECO:0000256" key="1">
    <source>
        <dbReference type="ARBA" id="ARBA00004418"/>
    </source>
</evidence>
<accession>A0AAU7Q5X8</accession>
<organism evidence="8">
    <name type="scientific">Acerihabitans sp. KWT182</name>
    <dbReference type="NCBI Taxonomy" id="3157919"/>
    <lineage>
        <taxon>Bacteria</taxon>
        <taxon>Pseudomonadati</taxon>
        <taxon>Pseudomonadota</taxon>
        <taxon>Gammaproteobacteria</taxon>
        <taxon>Enterobacterales</taxon>
        <taxon>Pectobacteriaceae</taxon>
        <taxon>Acerihabitans</taxon>
    </lineage>
</organism>
<dbReference type="InterPro" id="IPR017585">
    <property type="entry name" value="SAF_FlgA"/>
</dbReference>
<dbReference type="Gene3D" id="3.90.1210.10">
    <property type="entry name" value="Antifreeze-like/N-acetylneuraminic acid synthase C-terminal domain"/>
    <property type="match status" value="1"/>
</dbReference>
<sequence>MKITNQRQEVRREIFHSPDVRRQGRREKVRPAERESLKGRRPSVISLGRWIAACLLLSSGTCAADPLTEQLTAFMQKQFTTPPAALEVVITTPLQARLNCPAPQFTLPSRNRIWGNVSVAMVCGAQKRYLQTEVKVTDRYLVAARPVAENQTLSAEDIRWQTGRLDLLSQLPLTDRQWATGSVAERPIGSGQPLTAAMLRRPWRIKIGQPVQVSAQGEGFAIQSTGKALNNAAVNDALQVRMDSGQTLNGRVMPDGSIHVGL</sequence>
<name>A0AAU7Q5X8_9GAMM</name>
<keyword evidence="8" id="KW-0282">Flagellum</keyword>
<dbReference type="AlphaFoldDB" id="A0AAU7Q5X8"/>
<dbReference type="InterPro" id="IPR039246">
    <property type="entry name" value="Flagellar_FlgA"/>
</dbReference>
<evidence type="ECO:0000259" key="7">
    <source>
        <dbReference type="SMART" id="SM00858"/>
    </source>
</evidence>
<dbReference type="Pfam" id="PF13144">
    <property type="entry name" value="ChapFlgA"/>
    <property type="match status" value="1"/>
</dbReference>
<dbReference type="InterPro" id="IPR013974">
    <property type="entry name" value="SAF"/>
</dbReference>
<dbReference type="EMBL" id="CP157947">
    <property type="protein sequence ID" value="XBS68381.1"/>
    <property type="molecule type" value="Genomic_DNA"/>
</dbReference>
<evidence type="ECO:0000313" key="8">
    <source>
        <dbReference type="EMBL" id="XBS68381.1"/>
    </source>
</evidence>
<evidence type="ECO:0000256" key="4">
    <source>
        <dbReference type="ARBA" id="ARBA00022729"/>
    </source>
</evidence>
<dbReference type="InterPro" id="IPR041231">
    <property type="entry name" value="FlgA_N"/>
</dbReference>
<reference evidence="8" key="1">
    <citation type="submission" date="2024-06" db="EMBL/GenBank/DDBJ databases">
        <authorList>
            <person name="Coelho C."/>
            <person name="Bento M."/>
            <person name="Garcia E."/>
            <person name="Camelo A."/>
            <person name="Brandao I."/>
            <person name="Espirito Santo C."/>
            <person name="Trovao J."/>
            <person name="Verissimo A."/>
            <person name="Costa J."/>
            <person name="Tiago I."/>
        </authorList>
    </citation>
    <scope>NUCLEOTIDE SEQUENCE</scope>
    <source>
        <strain evidence="8">KWT182</strain>
    </source>
</reference>
<comment type="similarity">
    <text evidence="2">Belongs to the FlgA family.</text>
</comment>
<dbReference type="GO" id="GO:0044780">
    <property type="term" value="P:bacterial-type flagellum assembly"/>
    <property type="evidence" value="ECO:0007669"/>
    <property type="project" value="InterPro"/>
</dbReference>
<proteinExistence type="inferred from homology"/>
<dbReference type="PANTHER" id="PTHR36307">
    <property type="entry name" value="FLAGELLA BASAL BODY P-RING FORMATION PROTEIN FLGA"/>
    <property type="match status" value="1"/>
</dbReference>
<keyword evidence="5" id="KW-0574">Periplasm</keyword>
<comment type="subcellular location">
    <subcellularLocation>
        <location evidence="1">Periplasm</location>
    </subcellularLocation>
</comment>
<keyword evidence="8" id="KW-0969">Cilium</keyword>
<dbReference type="Pfam" id="PF17656">
    <property type="entry name" value="ChapFlgA_N"/>
    <property type="match status" value="1"/>
</dbReference>
<keyword evidence="8" id="KW-0966">Cell projection</keyword>